<protein>
    <recommendedName>
        <fullName evidence="5">MARVEL domain-containing protein</fullName>
    </recommendedName>
</protein>
<dbReference type="OrthoDB" id="5342507at2759"/>
<feature type="transmembrane region" description="Helical" evidence="2">
    <location>
        <begin position="49"/>
        <end position="70"/>
    </location>
</feature>
<dbReference type="EMBL" id="GG704911">
    <property type="protein sequence ID" value="EAS34685.2"/>
    <property type="molecule type" value="Genomic_DNA"/>
</dbReference>
<dbReference type="RefSeq" id="XP_001246268.2">
    <property type="nucleotide sequence ID" value="XM_001246267.2"/>
</dbReference>
<feature type="transmembrane region" description="Helical" evidence="2">
    <location>
        <begin position="76"/>
        <end position="99"/>
    </location>
</feature>
<dbReference type="KEGG" id="cim:CIMG_00039"/>
<name>A0A0E1RXY8_COCIM</name>
<keyword evidence="2" id="KW-0812">Transmembrane</keyword>
<keyword evidence="2" id="KW-0472">Membrane</keyword>
<accession>A0A0E1RXY8</accession>
<feature type="region of interest" description="Disordered" evidence="1">
    <location>
        <begin position="253"/>
        <end position="273"/>
    </location>
</feature>
<feature type="transmembrane region" description="Helical" evidence="2">
    <location>
        <begin position="12"/>
        <end position="37"/>
    </location>
</feature>
<evidence type="ECO:0000256" key="2">
    <source>
        <dbReference type="SAM" id="Phobius"/>
    </source>
</evidence>
<feature type="region of interest" description="Disordered" evidence="1">
    <location>
        <begin position="215"/>
        <end position="239"/>
    </location>
</feature>
<gene>
    <name evidence="3" type="ORF">CIMG_00039</name>
</gene>
<dbReference type="InParanoid" id="A0A0E1RXY8"/>
<proteinExistence type="predicted"/>
<dbReference type="STRING" id="246410.A0A0E1RXY8"/>
<evidence type="ECO:0000313" key="4">
    <source>
        <dbReference type="Proteomes" id="UP000001261"/>
    </source>
</evidence>
<evidence type="ECO:0000256" key="1">
    <source>
        <dbReference type="SAM" id="MobiDB-lite"/>
    </source>
</evidence>
<feature type="compositionally biased region" description="Polar residues" evidence="1">
    <location>
        <begin position="253"/>
        <end position="262"/>
    </location>
</feature>
<evidence type="ECO:0008006" key="5">
    <source>
        <dbReference type="Google" id="ProtNLM"/>
    </source>
</evidence>
<dbReference type="OMA" id="HGANSCS"/>
<evidence type="ECO:0000313" key="3">
    <source>
        <dbReference type="EMBL" id="EAS34685.2"/>
    </source>
</evidence>
<feature type="transmembrane region" description="Helical" evidence="2">
    <location>
        <begin position="155"/>
        <end position="176"/>
    </location>
</feature>
<keyword evidence="4" id="KW-1185">Reference proteome</keyword>
<dbReference type="GeneID" id="4565899"/>
<dbReference type="AlphaFoldDB" id="A0A0E1RXY8"/>
<sequence length="343" mass="37247">MTAARTIRISNFILRILQLCVSVIVLGIFSYFLAVLADHNLAIQRWVKAVEGISGMAAFYAIVASIFTLSIGGIPFFAGVAMVLDFAFTAGFIAIAIMARDGTQACTGHVDTPIGNGDANQPAGGYGSGGFGTGDGKQLIYMPSLKSACRLQKGVFAVSIIGIFLFLVSIIAQHLYMHHRETIKTSQSGGSRLRSLFRFRRHKVDPRSAIVDFNQANDGANGTIPLSDQPSTEKPPRSTKVFGWGVSNYSATDQVTEPQPTAQRDDTSGCYNSNTSNMQGYNYSSPYPYSNSAYYYGIHGNPYSTDNPYRTEAWQDYDHGQSGVGDSRYAFGYGDMHAGRATY</sequence>
<feature type="compositionally biased region" description="Polar residues" evidence="1">
    <location>
        <begin position="215"/>
        <end position="232"/>
    </location>
</feature>
<dbReference type="Proteomes" id="UP000001261">
    <property type="component" value="Unassembled WGS sequence"/>
</dbReference>
<organism evidence="3 4">
    <name type="scientific">Coccidioides immitis (strain RS)</name>
    <name type="common">Valley fever fungus</name>
    <dbReference type="NCBI Taxonomy" id="246410"/>
    <lineage>
        <taxon>Eukaryota</taxon>
        <taxon>Fungi</taxon>
        <taxon>Dikarya</taxon>
        <taxon>Ascomycota</taxon>
        <taxon>Pezizomycotina</taxon>
        <taxon>Eurotiomycetes</taxon>
        <taxon>Eurotiomycetidae</taxon>
        <taxon>Onygenales</taxon>
        <taxon>Onygenaceae</taxon>
        <taxon>Coccidioides</taxon>
    </lineage>
</organism>
<dbReference type="VEuPathDB" id="FungiDB:CIMG_00039"/>
<reference evidence="4" key="1">
    <citation type="journal article" date="2009" name="Genome Res.">
        <title>Comparative genomic analyses of the human fungal pathogens Coccidioides and their relatives.</title>
        <authorList>
            <person name="Sharpton T.J."/>
            <person name="Stajich J.E."/>
            <person name="Rounsley S.D."/>
            <person name="Gardner M.J."/>
            <person name="Wortman J.R."/>
            <person name="Jordar V.S."/>
            <person name="Maiti R."/>
            <person name="Kodira C.D."/>
            <person name="Neafsey D.E."/>
            <person name="Zeng Q."/>
            <person name="Hung C.-Y."/>
            <person name="McMahan C."/>
            <person name="Muszewska A."/>
            <person name="Grynberg M."/>
            <person name="Mandel M.A."/>
            <person name="Kellner E.M."/>
            <person name="Barker B.M."/>
            <person name="Galgiani J.N."/>
            <person name="Orbach M.J."/>
            <person name="Kirkland T.N."/>
            <person name="Cole G.T."/>
            <person name="Henn M.R."/>
            <person name="Birren B.W."/>
            <person name="Taylor J.W."/>
        </authorList>
    </citation>
    <scope>NUCLEOTIDE SEQUENCE [LARGE SCALE GENOMIC DNA]</scope>
    <source>
        <strain evidence="4">RS</strain>
    </source>
</reference>
<reference evidence="4" key="2">
    <citation type="journal article" date="2010" name="Genome Res.">
        <title>Population genomic sequencing of Coccidioides fungi reveals recent hybridization and transposon control.</title>
        <authorList>
            <person name="Neafsey D.E."/>
            <person name="Barker B.M."/>
            <person name="Sharpton T.J."/>
            <person name="Stajich J.E."/>
            <person name="Park D.J."/>
            <person name="Whiston E."/>
            <person name="Hung C.-Y."/>
            <person name="McMahan C."/>
            <person name="White J."/>
            <person name="Sykes S."/>
            <person name="Heiman D."/>
            <person name="Young S."/>
            <person name="Zeng Q."/>
            <person name="Abouelleil A."/>
            <person name="Aftuck L."/>
            <person name="Bessette D."/>
            <person name="Brown A."/>
            <person name="FitzGerald M."/>
            <person name="Lui A."/>
            <person name="Macdonald J.P."/>
            <person name="Priest M."/>
            <person name="Orbach M.J."/>
            <person name="Galgiani J.N."/>
            <person name="Kirkland T.N."/>
            <person name="Cole G.T."/>
            <person name="Birren B.W."/>
            <person name="Henn M.R."/>
            <person name="Taylor J.W."/>
            <person name="Rounsley S.D."/>
        </authorList>
    </citation>
    <scope>GENOME REANNOTATION</scope>
    <source>
        <strain evidence="4">RS</strain>
    </source>
</reference>
<keyword evidence="2" id="KW-1133">Transmembrane helix</keyword>